<reference evidence="1" key="1">
    <citation type="submission" date="2021-03" db="EMBL/GenBank/DDBJ databases">
        <authorList>
            <person name="Tagirdzhanova G."/>
        </authorList>
    </citation>
    <scope>NUCLEOTIDE SEQUENCE</scope>
</reference>
<dbReference type="SUPFAM" id="SSF52540">
    <property type="entry name" value="P-loop containing nucleoside triphosphate hydrolases"/>
    <property type="match status" value="1"/>
</dbReference>
<keyword evidence="2" id="KW-1185">Reference proteome</keyword>
<protein>
    <submittedName>
        <fullName evidence="1">Kinesin light chain 3</fullName>
    </submittedName>
</protein>
<dbReference type="Gene3D" id="1.25.40.10">
    <property type="entry name" value="Tetratricopeptide repeat domain"/>
    <property type="match status" value="1"/>
</dbReference>
<dbReference type="EMBL" id="CAJPDR010000081">
    <property type="protein sequence ID" value="CAF9915151.1"/>
    <property type="molecule type" value="Genomic_DNA"/>
</dbReference>
<sequence length="546" mass="62602">MINLGTKMGLSPNEPIRPCDYFDLIAGTSTGGSVIHDRLYPGQAIESPKPPDFDKIFRPIRDWFSLRGERFLLVYDGADNIDNPDDLSNVDLRKVIPNYKSVDVLVTTRMSRAQGFGSFSVEVGEMKEEEAMQLLANSSGLGLQQLSASETEEMKNIVRELGFFALALQLTGSYVSQNPRISADLSKYLREWRKRRKQLLEITPRLADQYPMSVLISWEVTYEAVSRTSTIAANLLSFLAFLDFTKIQTSLFEEYMILLSPESGNKLMRPLSGDKSIIDVAVEELLHFNRVISPEGSFTYDDLEQAFGTLMSFSLIKRLPSQAGFSMHRLIHAWGHERLGARKKLDMIRAAVWFISCQIELDEFHPTGRRRLVPYAMAFFTILGNSELQIDIDDWWFRKLRTTCVLFLHDLGEQSNEYKMRIFILDCLRDSLGDNHTDVLATINGIAWIHHMQGYDQKAADMQRVVVERRLKLSPEGPDTLIAIDDFASMLLWDGKIDDAVYEQKRVIEGFERLYGREDVEGYLREAERDMWLRTLPNDTDVRETE</sequence>
<name>A0A8H3EYV4_9LECA</name>
<proteinExistence type="predicted"/>
<dbReference type="InterPro" id="IPR027417">
    <property type="entry name" value="P-loop_NTPase"/>
</dbReference>
<evidence type="ECO:0000313" key="2">
    <source>
        <dbReference type="Proteomes" id="UP000664203"/>
    </source>
</evidence>
<evidence type="ECO:0000313" key="1">
    <source>
        <dbReference type="EMBL" id="CAF9915151.1"/>
    </source>
</evidence>
<gene>
    <name evidence="1" type="primary">KLC3_3</name>
    <name evidence="1" type="ORF">ALECFALPRED_010027</name>
</gene>
<comment type="caution">
    <text evidence="1">The sequence shown here is derived from an EMBL/GenBank/DDBJ whole genome shotgun (WGS) entry which is preliminary data.</text>
</comment>
<dbReference type="AlphaFoldDB" id="A0A8H3EYV4"/>
<dbReference type="Proteomes" id="UP000664203">
    <property type="component" value="Unassembled WGS sequence"/>
</dbReference>
<dbReference type="InterPro" id="IPR011990">
    <property type="entry name" value="TPR-like_helical_dom_sf"/>
</dbReference>
<dbReference type="OrthoDB" id="674604at2759"/>
<organism evidence="1 2">
    <name type="scientific">Alectoria fallacina</name>
    <dbReference type="NCBI Taxonomy" id="1903189"/>
    <lineage>
        <taxon>Eukaryota</taxon>
        <taxon>Fungi</taxon>
        <taxon>Dikarya</taxon>
        <taxon>Ascomycota</taxon>
        <taxon>Pezizomycotina</taxon>
        <taxon>Lecanoromycetes</taxon>
        <taxon>OSLEUM clade</taxon>
        <taxon>Lecanoromycetidae</taxon>
        <taxon>Lecanorales</taxon>
        <taxon>Lecanorineae</taxon>
        <taxon>Parmeliaceae</taxon>
        <taxon>Alectoria</taxon>
    </lineage>
</organism>
<accession>A0A8H3EYV4</accession>